<comment type="subcellular location">
    <subcellularLocation>
        <location evidence="8">Cell membrane</location>
        <topology evidence="8">Peripheral membrane protein</topology>
    </subcellularLocation>
    <subcellularLocation>
        <location evidence="1">Membrane</location>
    </subcellularLocation>
</comment>
<keyword evidence="8" id="KW-1003">Cell membrane</keyword>
<dbReference type="Gene3D" id="1.10.520.20">
    <property type="entry name" value="N-terminal domain of the delta subunit of the F1F0-ATP synthase"/>
    <property type="match status" value="1"/>
</dbReference>
<dbReference type="GO" id="GO:0005886">
    <property type="term" value="C:plasma membrane"/>
    <property type="evidence" value="ECO:0007669"/>
    <property type="project" value="UniProtKB-SubCell"/>
</dbReference>
<dbReference type="NCBIfam" id="NF004402">
    <property type="entry name" value="PRK05758.2-2"/>
    <property type="match status" value="1"/>
</dbReference>
<dbReference type="PRINTS" id="PR00125">
    <property type="entry name" value="ATPASEDELTA"/>
</dbReference>
<dbReference type="EMBL" id="FOFS01000011">
    <property type="protein sequence ID" value="SEQ83529.1"/>
    <property type="molecule type" value="Genomic_DNA"/>
</dbReference>
<dbReference type="NCBIfam" id="TIGR01145">
    <property type="entry name" value="ATP_synt_delta"/>
    <property type="match status" value="1"/>
</dbReference>
<comment type="function">
    <text evidence="8">F(1)F(0) ATP synthase produces ATP from ADP in the presence of a proton or sodium gradient. F-type ATPases consist of two structural domains, F(1) containing the extramembraneous catalytic core and F(0) containing the membrane proton channel, linked together by a central stalk and a peripheral stalk. During catalysis, ATP synthesis in the catalytic domain of F(1) is coupled via a rotary mechanism of the central stalk subunits to proton translocation.</text>
</comment>
<accession>A0A1H9J9X5</accession>
<keyword evidence="7 8" id="KW-0066">ATP synthesis</keyword>
<keyword evidence="6 8" id="KW-0139">CF(1)</keyword>
<dbReference type="PROSITE" id="PS00389">
    <property type="entry name" value="ATPASE_DELTA"/>
    <property type="match status" value="1"/>
</dbReference>
<dbReference type="STRING" id="489703.SAMN04488038_11172"/>
<dbReference type="Pfam" id="PF00213">
    <property type="entry name" value="OSCP"/>
    <property type="match status" value="1"/>
</dbReference>
<dbReference type="AlphaFoldDB" id="A0A1H9J9X5"/>
<protein>
    <recommendedName>
        <fullName evidence="8">ATP synthase subunit delta</fullName>
    </recommendedName>
    <alternativeName>
        <fullName evidence="8">ATP synthase F(1) sector subunit delta</fullName>
    </alternativeName>
    <alternativeName>
        <fullName evidence="8">F-type ATPase subunit delta</fullName>
        <shortName evidence="8">F-ATPase subunit delta</shortName>
    </alternativeName>
</protein>
<evidence type="ECO:0000256" key="3">
    <source>
        <dbReference type="ARBA" id="ARBA00022781"/>
    </source>
</evidence>
<evidence type="ECO:0000256" key="6">
    <source>
        <dbReference type="ARBA" id="ARBA00023196"/>
    </source>
</evidence>
<dbReference type="InterPro" id="IPR026015">
    <property type="entry name" value="ATP_synth_OSCP/delta_N_sf"/>
</dbReference>
<dbReference type="HAMAP" id="MF_01416">
    <property type="entry name" value="ATP_synth_delta_bact"/>
    <property type="match status" value="1"/>
</dbReference>
<dbReference type="Proteomes" id="UP000199233">
    <property type="component" value="Unassembled WGS sequence"/>
</dbReference>
<evidence type="ECO:0000256" key="5">
    <source>
        <dbReference type="ARBA" id="ARBA00023136"/>
    </source>
</evidence>
<dbReference type="GO" id="GO:0046933">
    <property type="term" value="F:proton-transporting ATP synthase activity, rotational mechanism"/>
    <property type="evidence" value="ECO:0007669"/>
    <property type="project" value="UniProtKB-UniRule"/>
</dbReference>
<evidence type="ECO:0000256" key="8">
    <source>
        <dbReference type="HAMAP-Rule" id="MF_01416"/>
    </source>
</evidence>
<evidence type="ECO:0000256" key="1">
    <source>
        <dbReference type="ARBA" id="ARBA00004370"/>
    </source>
</evidence>
<comment type="function">
    <text evidence="8">This protein is part of the stalk that links CF(0) to CF(1). It either transmits conformational changes from CF(0) to CF(1) or is implicated in proton conduction.</text>
</comment>
<gene>
    <name evidence="8" type="primary">atpH</name>
    <name evidence="9" type="ORF">SAMN04488038_11172</name>
</gene>
<dbReference type="InterPro" id="IPR020781">
    <property type="entry name" value="ATPase_OSCP/d_CS"/>
</dbReference>
<keyword evidence="2 8" id="KW-0813">Transport</keyword>
<comment type="similarity">
    <text evidence="8">Belongs to the ATPase delta chain family.</text>
</comment>
<proteinExistence type="inferred from homology"/>
<keyword evidence="4 8" id="KW-0406">Ion transport</keyword>
<organism evidence="9 10">
    <name type="scientific">Solimonas aquatica</name>
    <dbReference type="NCBI Taxonomy" id="489703"/>
    <lineage>
        <taxon>Bacteria</taxon>
        <taxon>Pseudomonadati</taxon>
        <taxon>Pseudomonadota</taxon>
        <taxon>Gammaproteobacteria</taxon>
        <taxon>Nevskiales</taxon>
        <taxon>Nevskiaceae</taxon>
        <taxon>Solimonas</taxon>
    </lineage>
</organism>
<dbReference type="OrthoDB" id="9816221at2"/>
<dbReference type="GO" id="GO:0045259">
    <property type="term" value="C:proton-transporting ATP synthase complex"/>
    <property type="evidence" value="ECO:0007669"/>
    <property type="project" value="UniProtKB-KW"/>
</dbReference>
<name>A0A1H9J9X5_9GAMM</name>
<evidence type="ECO:0000256" key="4">
    <source>
        <dbReference type="ARBA" id="ARBA00023065"/>
    </source>
</evidence>
<reference evidence="9 10" key="1">
    <citation type="submission" date="2016-10" db="EMBL/GenBank/DDBJ databases">
        <authorList>
            <person name="de Groot N.N."/>
        </authorList>
    </citation>
    <scope>NUCLEOTIDE SEQUENCE [LARGE SCALE GENOMIC DNA]</scope>
    <source>
        <strain evidence="9 10">DSM 25927</strain>
    </source>
</reference>
<sequence length="178" mass="18780">MADFSTLARPYAKAAFELARDSGDYQSWSDALQAIAGLVTDPQVAQLVSNPALARADLAATLSAALSGKIGKEPLALLQLLIENGRLGALGSLVTQFEALRAEAQRRVEVDVTSAAAVEPAQQQALSDAIRKRLDRDVAVRWHVDPALVGGAVIRAGDLIIDGSLSGELERLQTALAR</sequence>
<keyword evidence="10" id="KW-1185">Reference proteome</keyword>
<evidence type="ECO:0000256" key="7">
    <source>
        <dbReference type="ARBA" id="ARBA00023310"/>
    </source>
</evidence>
<evidence type="ECO:0000256" key="2">
    <source>
        <dbReference type="ARBA" id="ARBA00022448"/>
    </source>
</evidence>
<keyword evidence="3 8" id="KW-0375">Hydrogen ion transport</keyword>
<evidence type="ECO:0000313" key="9">
    <source>
        <dbReference type="EMBL" id="SEQ83529.1"/>
    </source>
</evidence>
<keyword evidence="5 8" id="KW-0472">Membrane</keyword>
<dbReference type="PANTHER" id="PTHR11910">
    <property type="entry name" value="ATP SYNTHASE DELTA CHAIN"/>
    <property type="match status" value="1"/>
</dbReference>
<dbReference type="RefSeq" id="WP_093287523.1">
    <property type="nucleotide sequence ID" value="NZ_FOFS01000011.1"/>
</dbReference>
<dbReference type="SUPFAM" id="SSF47928">
    <property type="entry name" value="N-terminal domain of the delta subunit of the F1F0-ATP synthase"/>
    <property type="match status" value="1"/>
</dbReference>
<evidence type="ECO:0000313" key="10">
    <source>
        <dbReference type="Proteomes" id="UP000199233"/>
    </source>
</evidence>
<dbReference type="InterPro" id="IPR000711">
    <property type="entry name" value="ATPase_OSCP/dsu"/>
</dbReference>